<evidence type="ECO:0000256" key="1">
    <source>
        <dbReference type="SAM" id="MobiDB-lite"/>
    </source>
</evidence>
<gene>
    <name evidence="3" type="ORF">H6A19_00065</name>
</gene>
<reference evidence="3 4" key="1">
    <citation type="journal article" date="2021" name="Sci. Rep.">
        <title>The distribution of antibiotic resistance genes in chicken gut microbiota commensals.</title>
        <authorList>
            <person name="Juricova H."/>
            <person name="Matiasovicova J."/>
            <person name="Kubasova T."/>
            <person name="Cejkova D."/>
            <person name="Rychlik I."/>
        </authorList>
    </citation>
    <scope>NUCLEOTIDE SEQUENCE [LARGE SCALE GENOMIC DNA]</scope>
    <source>
        <strain evidence="3 4">An435</strain>
    </source>
</reference>
<comment type="caution">
    <text evidence="3">The sequence shown here is derived from an EMBL/GenBank/DDBJ whole genome shotgun (WGS) entry which is preliminary data.</text>
</comment>
<feature type="region of interest" description="Disordered" evidence="1">
    <location>
        <begin position="37"/>
        <end position="59"/>
    </location>
</feature>
<evidence type="ECO:0000313" key="3">
    <source>
        <dbReference type="EMBL" id="MBM6817745.1"/>
    </source>
</evidence>
<feature type="signal peptide" evidence="2">
    <location>
        <begin position="1"/>
        <end position="23"/>
    </location>
</feature>
<dbReference type="PROSITE" id="PS51257">
    <property type="entry name" value="PROKAR_LIPOPROTEIN"/>
    <property type="match status" value="1"/>
</dbReference>
<evidence type="ECO:0000313" key="4">
    <source>
        <dbReference type="Proteomes" id="UP000767334"/>
    </source>
</evidence>
<evidence type="ECO:0008006" key="5">
    <source>
        <dbReference type="Google" id="ProtNLM"/>
    </source>
</evidence>
<sequence length="218" mass="24087">MKHKIGILCLSIIVMSLAVGCSANRSSSIRTYTTTETLKEMKSEEERKGKEENDTSSNEFLSIGDSTIVSKNIIDTNDKISEDKVTITLDNVIRGENAQKEVDNYNSTNPTSKIPKLVNDSLEYVIIEYTTTLPDDIKYTNQGQSSHVGIQICNLDGSTINTSDDNYSLRTMNFEQSQGLQSNDSGTTKTVITLPKNVTEFVVKLGDNSSDTCSYIIK</sequence>
<name>A0ABS2FB33_9CLOT</name>
<proteinExistence type="predicted"/>
<dbReference type="EMBL" id="JACJLL010000001">
    <property type="protein sequence ID" value="MBM6817745.1"/>
    <property type="molecule type" value="Genomic_DNA"/>
</dbReference>
<evidence type="ECO:0000256" key="2">
    <source>
        <dbReference type="SAM" id="SignalP"/>
    </source>
</evidence>
<feature type="chain" id="PRO_5045598650" description="Lipoprotein" evidence="2">
    <location>
        <begin position="24"/>
        <end position="218"/>
    </location>
</feature>
<dbReference type="Proteomes" id="UP000767334">
    <property type="component" value="Unassembled WGS sequence"/>
</dbReference>
<keyword evidence="4" id="KW-1185">Reference proteome</keyword>
<protein>
    <recommendedName>
        <fullName evidence="5">Lipoprotein</fullName>
    </recommendedName>
</protein>
<organism evidence="3 4">
    <name type="scientific">Clostridium saudiense</name>
    <dbReference type="NCBI Taxonomy" id="1414720"/>
    <lineage>
        <taxon>Bacteria</taxon>
        <taxon>Bacillati</taxon>
        <taxon>Bacillota</taxon>
        <taxon>Clostridia</taxon>
        <taxon>Eubacteriales</taxon>
        <taxon>Clostridiaceae</taxon>
        <taxon>Clostridium</taxon>
    </lineage>
</organism>
<feature type="compositionally biased region" description="Basic and acidic residues" evidence="1">
    <location>
        <begin position="37"/>
        <end position="53"/>
    </location>
</feature>
<accession>A0ABS2FB33</accession>
<dbReference type="RefSeq" id="WP_148321812.1">
    <property type="nucleotide sequence ID" value="NZ_JACJLL010000001.1"/>
</dbReference>
<keyword evidence="2" id="KW-0732">Signal</keyword>